<accession>A0A453MHT3</accession>
<dbReference type="PANTHER" id="PTHR10627:SF69">
    <property type="entry name" value="PROTEIN BICAUDAL C"/>
    <property type="match status" value="1"/>
</dbReference>
<feature type="compositionally biased region" description="Pro residues" evidence="2">
    <location>
        <begin position="56"/>
        <end position="71"/>
    </location>
</feature>
<dbReference type="Pfam" id="PF07647">
    <property type="entry name" value="SAM_2"/>
    <property type="match status" value="1"/>
</dbReference>
<keyword evidence="1" id="KW-0677">Repeat</keyword>
<dbReference type="Proteomes" id="UP000015105">
    <property type="component" value="Chromosome 5D"/>
</dbReference>
<dbReference type="Gramene" id="AET5Gv21188000.1">
    <property type="protein sequence ID" value="AET5Gv21188000.1"/>
    <property type="gene ID" value="AET5Gv21188000"/>
</dbReference>
<organism evidence="4 5">
    <name type="scientific">Aegilops tauschii subsp. strangulata</name>
    <name type="common">Goatgrass</name>
    <dbReference type="NCBI Taxonomy" id="200361"/>
    <lineage>
        <taxon>Eukaryota</taxon>
        <taxon>Viridiplantae</taxon>
        <taxon>Streptophyta</taxon>
        <taxon>Embryophyta</taxon>
        <taxon>Tracheophyta</taxon>
        <taxon>Spermatophyta</taxon>
        <taxon>Magnoliopsida</taxon>
        <taxon>Liliopsida</taxon>
        <taxon>Poales</taxon>
        <taxon>Poaceae</taxon>
        <taxon>BOP clade</taxon>
        <taxon>Pooideae</taxon>
        <taxon>Triticodae</taxon>
        <taxon>Triticeae</taxon>
        <taxon>Triticinae</taxon>
        <taxon>Aegilops</taxon>
    </lineage>
</organism>
<dbReference type="InterPro" id="IPR001660">
    <property type="entry name" value="SAM"/>
</dbReference>
<feature type="domain" description="SAM" evidence="3">
    <location>
        <begin position="309"/>
        <end position="367"/>
    </location>
</feature>
<dbReference type="SMART" id="SM00454">
    <property type="entry name" value="SAM"/>
    <property type="match status" value="1"/>
</dbReference>
<evidence type="ECO:0000259" key="3">
    <source>
        <dbReference type="PROSITE" id="PS50105"/>
    </source>
</evidence>
<dbReference type="Gene3D" id="1.10.150.50">
    <property type="entry name" value="Transcription Factor, Ets-1"/>
    <property type="match status" value="1"/>
</dbReference>
<evidence type="ECO:0000256" key="1">
    <source>
        <dbReference type="ARBA" id="ARBA00022737"/>
    </source>
</evidence>
<sequence>KLCWARWAKKARKESHRKERLKPISVSSLGYSPWSIAEPYPPRHGLPSQRLGLTFPAPPARSAPSRPPEPPRVAIRRPSTAVRDVAPGERAEWGVRSSVGSASRGLRISRGAATHHTAMADLHLLHPPEPDTNGGAAAAPASAAALLLPGDPAAEAAAAAAADPPAPPYSKRRRRPSVRLGDIGAQATASDAQLPRRHRKPSSHPRPPRRSHPDDALDPNARARGPKPGQRRPRTAWIPAPHGGADGYEDEEGHHHYYDDADQSDSAAAAARAARVSGSREASVDESDGVADWGLPNGGAACYGGGGGVRAWLDGLGLSRYAPVFEIHEVDDEVLPLLTLEDLKDMGIGAVGSRRKMFAAIQKLRSTDTVS</sequence>
<feature type="region of interest" description="Disordered" evidence="2">
    <location>
        <begin position="38"/>
        <end position="92"/>
    </location>
</feature>
<keyword evidence="5" id="KW-1185">Reference proteome</keyword>
<dbReference type="PROSITE" id="PS50105">
    <property type="entry name" value="SAM_DOMAIN"/>
    <property type="match status" value="1"/>
</dbReference>
<evidence type="ECO:0000313" key="5">
    <source>
        <dbReference type="Proteomes" id="UP000015105"/>
    </source>
</evidence>
<feature type="compositionally biased region" description="Low complexity" evidence="2">
    <location>
        <begin position="264"/>
        <end position="281"/>
    </location>
</feature>
<reference evidence="5" key="2">
    <citation type="journal article" date="2017" name="Nat. Plants">
        <title>The Aegilops tauschii genome reveals multiple impacts of transposons.</title>
        <authorList>
            <person name="Zhao G."/>
            <person name="Zou C."/>
            <person name="Li K."/>
            <person name="Wang K."/>
            <person name="Li T."/>
            <person name="Gao L."/>
            <person name="Zhang X."/>
            <person name="Wang H."/>
            <person name="Yang Z."/>
            <person name="Liu X."/>
            <person name="Jiang W."/>
            <person name="Mao L."/>
            <person name="Kong X."/>
            <person name="Jiao Y."/>
            <person name="Jia J."/>
        </authorList>
    </citation>
    <scope>NUCLEOTIDE SEQUENCE [LARGE SCALE GENOMIC DNA]</scope>
    <source>
        <strain evidence="5">cv. AL8/78</strain>
    </source>
</reference>
<proteinExistence type="predicted"/>
<dbReference type="InterPro" id="IPR013761">
    <property type="entry name" value="SAM/pointed_sf"/>
</dbReference>
<reference evidence="5" key="1">
    <citation type="journal article" date="2014" name="Science">
        <title>Ancient hybridizations among the ancestral genomes of bread wheat.</title>
        <authorList>
            <consortium name="International Wheat Genome Sequencing Consortium,"/>
            <person name="Marcussen T."/>
            <person name="Sandve S.R."/>
            <person name="Heier L."/>
            <person name="Spannagl M."/>
            <person name="Pfeifer M."/>
            <person name="Jakobsen K.S."/>
            <person name="Wulff B.B."/>
            <person name="Steuernagel B."/>
            <person name="Mayer K.F."/>
            <person name="Olsen O.A."/>
        </authorList>
    </citation>
    <scope>NUCLEOTIDE SEQUENCE [LARGE SCALE GENOMIC DNA]</scope>
    <source>
        <strain evidence="5">cv. AL8/78</strain>
    </source>
</reference>
<reference evidence="4" key="4">
    <citation type="submission" date="2019-03" db="UniProtKB">
        <authorList>
            <consortium name="EnsemblPlants"/>
        </authorList>
    </citation>
    <scope>IDENTIFICATION</scope>
</reference>
<evidence type="ECO:0000256" key="2">
    <source>
        <dbReference type="SAM" id="MobiDB-lite"/>
    </source>
</evidence>
<feature type="region of interest" description="Disordered" evidence="2">
    <location>
        <begin position="157"/>
        <end position="291"/>
    </location>
</feature>
<feature type="compositionally biased region" description="Basic residues" evidence="2">
    <location>
        <begin position="195"/>
        <end position="210"/>
    </location>
</feature>
<dbReference type="SUPFAM" id="SSF47769">
    <property type="entry name" value="SAM/Pointed domain"/>
    <property type="match status" value="1"/>
</dbReference>
<reference evidence="4" key="3">
    <citation type="journal article" date="2017" name="Nature">
        <title>Genome sequence of the progenitor of the wheat D genome Aegilops tauschii.</title>
        <authorList>
            <person name="Luo M.C."/>
            <person name="Gu Y.Q."/>
            <person name="Puiu D."/>
            <person name="Wang H."/>
            <person name="Twardziok S.O."/>
            <person name="Deal K.R."/>
            <person name="Huo N."/>
            <person name="Zhu T."/>
            <person name="Wang L."/>
            <person name="Wang Y."/>
            <person name="McGuire P.E."/>
            <person name="Liu S."/>
            <person name="Long H."/>
            <person name="Ramasamy R.K."/>
            <person name="Rodriguez J.C."/>
            <person name="Van S.L."/>
            <person name="Yuan L."/>
            <person name="Wang Z."/>
            <person name="Xia Z."/>
            <person name="Xiao L."/>
            <person name="Anderson O.D."/>
            <person name="Ouyang S."/>
            <person name="Liang Y."/>
            <person name="Zimin A.V."/>
            <person name="Pertea G."/>
            <person name="Qi P."/>
            <person name="Bennetzen J.L."/>
            <person name="Dai X."/>
            <person name="Dawson M.W."/>
            <person name="Muller H.G."/>
            <person name="Kugler K."/>
            <person name="Rivarola-Duarte L."/>
            <person name="Spannagl M."/>
            <person name="Mayer K.F.X."/>
            <person name="Lu F.H."/>
            <person name="Bevan M.W."/>
            <person name="Leroy P."/>
            <person name="Li P."/>
            <person name="You F.M."/>
            <person name="Sun Q."/>
            <person name="Liu Z."/>
            <person name="Lyons E."/>
            <person name="Wicker T."/>
            <person name="Salzberg S.L."/>
            <person name="Devos K.M."/>
            <person name="Dvorak J."/>
        </authorList>
    </citation>
    <scope>NUCLEOTIDE SEQUENCE [LARGE SCALE GENOMIC DNA]</scope>
    <source>
        <strain evidence="4">cv. AL8/78</strain>
    </source>
</reference>
<protein>
    <recommendedName>
        <fullName evidence="3">SAM domain-containing protein</fullName>
    </recommendedName>
</protein>
<dbReference type="CDD" id="cd09487">
    <property type="entry name" value="SAM_superfamily"/>
    <property type="match status" value="1"/>
</dbReference>
<reference evidence="4" key="5">
    <citation type="journal article" date="2021" name="G3 (Bethesda)">
        <title>Aegilops tauschii genome assembly Aet v5.0 features greater sequence contiguity and improved annotation.</title>
        <authorList>
            <person name="Wang L."/>
            <person name="Zhu T."/>
            <person name="Rodriguez J.C."/>
            <person name="Deal K.R."/>
            <person name="Dubcovsky J."/>
            <person name="McGuire P.E."/>
            <person name="Lux T."/>
            <person name="Spannagl M."/>
            <person name="Mayer K.F.X."/>
            <person name="Baldrich P."/>
            <person name="Meyers B.C."/>
            <person name="Huo N."/>
            <person name="Gu Y.Q."/>
            <person name="Zhou H."/>
            <person name="Devos K.M."/>
            <person name="Bennetzen J.L."/>
            <person name="Unver T."/>
            <person name="Budak H."/>
            <person name="Gulick P.J."/>
            <person name="Galiba G."/>
            <person name="Kalapos B."/>
            <person name="Nelson D.R."/>
            <person name="Li P."/>
            <person name="You F.M."/>
            <person name="Luo M.C."/>
            <person name="Dvorak J."/>
        </authorList>
    </citation>
    <scope>NUCLEOTIDE SEQUENCE [LARGE SCALE GENOMIC DNA]</scope>
    <source>
        <strain evidence="4">cv. AL8/78</strain>
    </source>
</reference>
<dbReference type="PANTHER" id="PTHR10627">
    <property type="entry name" value="SCP160"/>
    <property type="match status" value="1"/>
</dbReference>
<dbReference type="EnsemblPlants" id="AET5Gv21188000.1">
    <property type="protein sequence ID" value="AET5Gv21188000.1"/>
    <property type="gene ID" value="AET5Gv21188000"/>
</dbReference>
<evidence type="ECO:0000313" key="4">
    <source>
        <dbReference type="EnsemblPlants" id="AET5Gv21188000.1"/>
    </source>
</evidence>
<dbReference type="AlphaFoldDB" id="A0A453MHT3"/>
<name>A0A453MHT3_AEGTS</name>
<dbReference type="STRING" id="200361.A0A453MHT3"/>